<dbReference type="Proteomes" id="UP000321548">
    <property type="component" value="Unassembled WGS sequence"/>
</dbReference>
<dbReference type="AlphaFoldDB" id="A0A5C8P0Y2"/>
<gene>
    <name evidence="1" type="ORF">FHP08_06505</name>
</gene>
<organism evidence="1 2">
    <name type="scientific">Zeimonas arvi</name>
    <dbReference type="NCBI Taxonomy" id="2498847"/>
    <lineage>
        <taxon>Bacteria</taxon>
        <taxon>Pseudomonadati</taxon>
        <taxon>Pseudomonadota</taxon>
        <taxon>Betaproteobacteria</taxon>
        <taxon>Burkholderiales</taxon>
        <taxon>Burkholderiaceae</taxon>
        <taxon>Zeimonas</taxon>
    </lineage>
</organism>
<proteinExistence type="predicted"/>
<evidence type="ECO:0008006" key="3">
    <source>
        <dbReference type="Google" id="ProtNLM"/>
    </source>
</evidence>
<name>A0A5C8P0Y2_9BURK</name>
<comment type="caution">
    <text evidence="1">The sequence shown here is derived from an EMBL/GenBank/DDBJ whole genome shotgun (WGS) entry which is preliminary data.</text>
</comment>
<reference evidence="1 2" key="1">
    <citation type="submission" date="2019-06" db="EMBL/GenBank/DDBJ databases">
        <title>Quisquiliibacterium sp. nov., isolated from a maize field.</title>
        <authorList>
            <person name="Lin S.-Y."/>
            <person name="Tsai C.-F."/>
            <person name="Young C.-C."/>
        </authorList>
    </citation>
    <scope>NUCLEOTIDE SEQUENCE [LARGE SCALE GENOMIC DNA]</scope>
    <source>
        <strain evidence="1 2">CC-CFT501</strain>
    </source>
</reference>
<evidence type="ECO:0000313" key="2">
    <source>
        <dbReference type="Proteomes" id="UP000321548"/>
    </source>
</evidence>
<dbReference type="SUPFAM" id="SSF110849">
    <property type="entry name" value="ParB/Sulfiredoxin"/>
    <property type="match status" value="1"/>
</dbReference>
<dbReference type="OrthoDB" id="8454532at2"/>
<protein>
    <recommendedName>
        <fullName evidence="3">ParB/Sulfiredoxin domain-containing protein</fullName>
    </recommendedName>
</protein>
<sequence length="176" mass="18789">MKPPACLDAHGATGVARAALDVEIESDFLTAVGGRTDGGFGLTAPLGGERRRLLLVDEIRAAIAAANMERFVPLLEPYVWVPVPDGVCVVVPPSEVKPPARNPRVRGIDPERAASILTAIQRGEPLPPIEVHVPNGIAAPYRYEVHDGFRRFHLSVARSVSRRCQSSSSGPSAGRT</sequence>
<dbReference type="RefSeq" id="WP_147703503.1">
    <property type="nucleotide sequence ID" value="NZ_VDUY01000002.1"/>
</dbReference>
<keyword evidence="2" id="KW-1185">Reference proteome</keyword>
<dbReference type="InterPro" id="IPR036086">
    <property type="entry name" value="ParB/Sulfiredoxin_sf"/>
</dbReference>
<evidence type="ECO:0000313" key="1">
    <source>
        <dbReference type="EMBL" id="TXL67255.1"/>
    </source>
</evidence>
<dbReference type="EMBL" id="VDUY01000002">
    <property type="protein sequence ID" value="TXL67255.1"/>
    <property type="molecule type" value="Genomic_DNA"/>
</dbReference>
<accession>A0A5C8P0Y2</accession>